<dbReference type="EMBL" id="MN739042">
    <property type="protein sequence ID" value="QHS85187.1"/>
    <property type="molecule type" value="Genomic_DNA"/>
</dbReference>
<evidence type="ECO:0000313" key="1">
    <source>
        <dbReference type="EMBL" id="QHS85187.1"/>
    </source>
</evidence>
<name>A0A6C0AYW0_9ZZZZ</name>
<dbReference type="AlphaFoldDB" id="A0A6C0AYW0"/>
<evidence type="ECO:0008006" key="2">
    <source>
        <dbReference type="Google" id="ProtNLM"/>
    </source>
</evidence>
<protein>
    <recommendedName>
        <fullName evidence="2">C2H2-type domain-containing protein</fullName>
    </recommendedName>
</protein>
<organism evidence="1">
    <name type="scientific">viral metagenome</name>
    <dbReference type="NCBI Taxonomy" id="1070528"/>
    <lineage>
        <taxon>unclassified sequences</taxon>
        <taxon>metagenomes</taxon>
        <taxon>organismal metagenomes</taxon>
    </lineage>
</organism>
<sequence length="309" mass="36344">MLTEIAKKSPDDKEFYECVNCQLITRNKKDFKKHLLTKKHQKNQELTHLGQKMVYLSPEHICSACKKSYKSRVGLWKHNKICIPIVEEPVENTNNNEFKMLSELFKMQMNENKELKELIVEQNKHMIELSKDRNTIIHNTTHNNTNNFNLQFFLNEQCKDALNIMDFVHTIKLQLSDLELVGRLGYTEGISKIFIRGLKELDIFKRPIHCSDLKRETLYVKDKDAWEKGNGENPTIKQAINCIVNRNIKQIPQWREENPTAEDTETKKHMDYIHILHESMGGSSQESDEKKHNRIVRNVAKEVVIDKMK</sequence>
<accession>A0A6C0AYW0</accession>
<reference evidence="1" key="1">
    <citation type="journal article" date="2020" name="Nature">
        <title>Giant virus diversity and host interactions through global metagenomics.</title>
        <authorList>
            <person name="Schulz F."/>
            <person name="Roux S."/>
            <person name="Paez-Espino D."/>
            <person name="Jungbluth S."/>
            <person name="Walsh D.A."/>
            <person name="Denef V.J."/>
            <person name="McMahon K.D."/>
            <person name="Konstantinidis K.T."/>
            <person name="Eloe-Fadrosh E.A."/>
            <person name="Kyrpides N.C."/>
            <person name="Woyke T."/>
        </authorList>
    </citation>
    <scope>NUCLEOTIDE SEQUENCE</scope>
    <source>
        <strain evidence="1">GVMAG-M-3300009182-78</strain>
    </source>
</reference>
<proteinExistence type="predicted"/>